<keyword evidence="3" id="KW-0446">Lipid-binding</keyword>
<evidence type="ECO:0000256" key="2">
    <source>
        <dbReference type="ARBA" id="ARBA00023034"/>
    </source>
</evidence>
<keyword evidence="2" id="KW-0333">Golgi apparatus</keyword>
<comment type="subcellular location">
    <subcellularLocation>
        <location evidence="1">Golgi apparatus membrane</location>
        <topology evidence="1">Peripheral membrane protein</topology>
        <orientation evidence="1">Cytoplasmic side</orientation>
    </subcellularLocation>
</comment>
<dbReference type="Pfam" id="PF05719">
    <property type="entry name" value="GPP34"/>
    <property type="match status" value="1"/>
</dbReference>
<name>A0ABP6T6Z7_9ACTN</name>
<evidence type="ECO:0000313" key="5">
    <source>
        <dbReference type="EMBL" id="GAA3394798.1"/>
    </source>
</evidence>
<comment type="caution">
    <text evidence="5">The sequence shown here is derived from an EMBL/GenBank/DDBJ whole genome shotgun (WGS) entry which is preliminary data.</text>
</comment>
<evidence type="ECO:0000256" key="1">
    <source>
        <dbReference type="ARBA" id="ARBA00004255"/>
    </source>
</evidence>
<accession>A0ABP6T6Z7</accession>
<evidence type="ECO:0000256" key="3">
    <source>
        <dbReference type="ARBA" id="ARBA00023121"/>
    </source>
</evidence>
<dbReference type="InterPro" id="IPR038261">
    <property type="entry name" value="GPP34-like_sf"/>
</dbReference>
<dbReference type="EMBL" id="BAAAYN010000046">
    <property type="protein sequence ID" value="GAA3394798.1"/>
    <property type="molecule type" value="Genomic_DNA"/>
</dbReference>
<organism evidence="5 6">
    <name type="scientific">Cryptosporangium minutisporangium</name>
    <dbReference type="NCBI Taxonomy" id="113569"/>
    <lineage>
        <taxon>Bacteria</taxon>
        <taxon>Bacillati</taxon>
        <taxon>Actinomycetota</taxon>
        <taxon>Actinomycetes</taxon>
        <taxon>Cryptosporangiales</taxon>
        <taxon>Cryptosporangiaceae</taxon>
        <taxon>Cryptosporangium</taxon>
    </lineage>
</organism>
<protein>
    <submittedName>
        <fullName evidence="5">GPP34 family phosphoprotein</fullName>
    </submittedName>
</protein>
<keyword evidence="4" id="KW-0472">Membrane</keyword>
<proteinExistence type="predicted"/>
<dbReference type="InterPro" id="IPR008628">
    <property type="entry name" value="GPP34-like"/>
</dbReference>
<reference evidence="6" key="1">
    <citation type="journal article" date="2019" name="Int. J. Syst. Evol. Microbiol.">
        <title>The Global Catalogue of Microorganisms (GCM) 10K type strain sequencing project: providing services to taxonomists for standard genome sequencing and annotation.</title>
        <authorList>
            <consortium name="The Broad Institute Genomics Platform"/>
            <consortium name="The Broad Institute Genome Sequencing Center for Infectious Disease"/>
            <person name="Wu L."/>
            <person name="Ma J."/>
        </authorList>
    </citation>
    <scope>NUCLEOTIDE SEQUENCE [LARGE SCALE GENOMIC DNA]</scope>
    <source>
        <strain evidence="6">JCM 9458</strain>
    </source>
</reference>
<sequence>MEHETLLPARLFLLAYDPKKQRLTNTSFLGTLLRAGALTELVLAGHVADQDGRVVVVGNPVVADPLQSAVLAEIAASSRPRKWQHWIGRRGRAAVTLVREQLAAEHVIRAERQRVLGLFPIWNVSLRDTRTRSRLAESARRALRGGEPVDRLDLRDAAVVALAASGELKIVVSRADRRQFKRRLEALGERVGPVVKGLRKAVQAAQSAAAA</sequence>
<dbReference type="Proteomes" id="UP001501676">
    <property type="component" value="Unassembled WGS sequence"/>
</dbReference>
<evidence type="ECO:0000256" key="4">
    <source>
        <dbReference type="ARBA" id="ARBA00023136"/>
    </source>
</evidence>
<dbReference type="Gene3D" id="1.10.3630.10">
    <property type="entry name" value="yeast vps74-n-term truncation variant domain like"/>
    <property type="match status" value="1"/>
</dbReference>
<gene>
    <name evidence="5" type="ORF">GCM10020369_65540</name>
</gene>
<keyword evidence="6" id="KW-1185">Reference proteome</keyword>
<dbReference type="RefSeq" id="WP_345732136.1">
    <property type="nucleotide sequence ID" value="NZ_BAAAYN010000046.1"/>
</dbReference>
<evidence type="ECO:0000313" key="6">
    <source>
        <dbReference type="Proteomes" id="UP001501676"/>
    </source>
</evidence>